<keyword evidence="2 5" id="KW-0479">Metal-binding</keyword>
<evidence type="ECO:0000313" key="9">
    <source>
        <dbReference type="Proteomes" id="UP000822688"/>
    </source>
</evidence>
<evidence type="ECO:0000256" key="1">
    <source>
        <dbReference type="ARBA" id="ARBA00010617"/>
    </source>
</evidence>
<reference evidence="8 9" key="1">
    <citation type="submission" date="2020-06" db="EMBL/GenBank/DDBJ databases">
        <title>WGS assembly of Ceratodon purpureus strain R40.</title>
        <authorList>
            <person name="Carey S.B."/>
            <person name="Jenkins J."/>
            <person name="Shu S."/>
            <person name="Lovell J.T."/>
            <person name="Sreedasyam A."/>
            <person name="Maumus F."/>
            <person name="Tiley G.P."/>
            <person name="Fernandez-Pozo N."/>
            <person name="Barry K."/>
            <person name="Chen C."/>
            <person name="Wang M."/>
            <person name="Lipzen A."/>
            <person name="Daum C."/>
            <person name="Saski C.A."/>
            <person name="Payton A.C."/>
            <person name="Mcbreen J.C."/>
            <person name="Conrad R.E."/>
            <person name="Kollar L.M."/>
            <person name="Olsson S."/>
            <person name="Huttunen S."/>
            <person name="Landis J.B."/>
            <person name="Wickett N.J."/>
            <person name="Johnson M.G."/>
            <person name="Rensing S.A."/>
            <person name="Grimwood J."/>
            <person name="Schmutz J."/>
            <person name="Mcdaniel S.F."/>
        </authorList>
    </citation>
    <scope>NUCLEOTIDE SEQUENCE [LARGE SCALE GENOMIC DNA]</scope>
    <source>
        <strain evidence="8 9">R40</strain>
    </source>
</reference>
<name>A0A8T0HGV8_CERPU</name>
<keyword evidence="9" id="KW-1185">Reference proteome</keyword>
<keyword evidence="7" id="KW-1133">Transmembrane helix</keyword>
<dbReference type="CDD" id="cd20618">
    <property type="entry name" value="CYP71_clan"/>
    <property type="match status" value="1"/>
</dbReference>
<dbReference type="OrthoDB" id="1486960at2759"/>
<evidence type="ECO:0000313" key="8">
    <source>
        <dbReference type="EMBL" id="KAG0569349.1"/>
    </source>
</evidence>
<evidence type="ECO:0000256" key="4">
    <source>
        <dbReference type="ARBA" id="ARBA00023004"/>
    </source>
</evidence>
<evidence type="ECO:0000256" key="3">
    <source>
        <dbReference type="ARBA" id="ARBA00023002"/>
    </source>
</evidence>
<protein>
    <recommendedName>
        <fullName evidence="10">Cytochrome P450</fullName>
    </recommendedName>
</protein>
<dbReference type="PROSITE" id="PS00086">
    <property type="entry name" value="CYTOCHROME_P450"/>
    <property type="match status" value="1"/>
</dbReference>
<gene>
    <name evidence="8" type="ORF">KC19_6G084400</name>
</gene>
<dbReference type="EMBL" id="CM026427">
    <property type="protein sequence ID" value="KAG0569349.1"/>
    <property type="molecule type" value="Genomic_DNA"/>
</dbReference>
<keyword evidence="7" id="KW-0472">Membrane</keyword>
<dbReference type="GO" id="GO:0004497">
    <property type="term" value="F:monooxygenase activity"/>
    <property type="evidence" value="ECO:0007669"/>
    <property type="project" value="UniProtKB-KW"/>
</dbReference>
<dbReference type="InterPro" id="IPR036396">
    <property type="entry name" value="Cyt_P450_sf"/>
</dbReference>
<evidence type="ECO:0000256" key="6">
    <source>
        <dbReference type="RuleBase" id="RU000461"/>
    </source>
</evidence>
<dbReference type="InterPro" id="IPR001128">
    <property type="entry name" value="Cyt_P450"/>
</dbReference>
<proteinExistence type="inferred from homology"/>
<dbReference type="Gene3D" id="1.10.630.10">
    <property type="entry name" value="Cytochrome P450"/>
    <property type="match status" value="1"/>
</dbReference>
<dbReference type="GO" id="GO:0016705">
    <property type="term" value="F:oxidoreductase activity, acting on paired donors, with incorporation or reduction of molecular oxygen"/>
    <property type="evidence" value="ECO:0007669"/>
    <property type="project" value="InterPro"/>
</dbReference>
<organism evidence="8 9">
    <name type="scientific">Ceratodon purpureus</name>
    <name type="common">Fire moss</name>
    <name type="synonym">Dicranum purpureum</name>
    <dbReference type="NCBI Taxonomy" id="3225"/>
    <lineage>
        <taxon>Eukaryota</taxon>
        <taxon>Viridiplantae</taxon>
        <taxon>Streptophyta</taxon>
        <taxon>Embryophyta</taxon>
        <taxon>Bryophyta</taxon>
        <taxon>Bryophytina</taxon>
        <taxon>Bryopsida</taxon>
        <taxon>Dicranidae</taxon>
        <taxon>Pseudoditrichales</taxon>
        <taxon>Ditrichaceae</taxon>
        <taxon>Ceratodon</taxon>
    </lineage>
</organism>
<comment type="caution">
    <text evidence="8">The sequence shown here is derived from an EMBL/GenBank/DDBJ whole genome shotgun (WGS) entry which is preliminary data.</text>
</comment>
<dbReference type="GO" id="GO:0005506">
    <property type="term" value="F:iron ion binding"/>
    <property type="evidence" value="ECO:0007669"/>
    <property type="project" value="InterPro"/>
</dbReference>
<comment type="cofactor">
    <cofactor evidence="5">
        <name>heme</name>
        <dbReference type="ChEBI" id="CHEBI:30413"/>
    </cofactor>
</comment>
<dbReference type="PRINTS" id="PR00385">
    <property type="entry name" value="P450"/>
</dbReference>
<dbReference type="Pfam" id="PF00067">
    <property type="entry name" value="p450"/>
    <property type="match status" value="1"/>
</dbReference>
<dbReference type="InterPro" id="IPR017972">
    <property type="entry name" value="Cyt_P450_CS"/>
</dbReference>
<evidence type="ECO:0008006" key="10">
    <source>
        <dbReference type="Google" id="ProtNLM"/>
    </source>
</evidence>
<evidence type="ECO:0000256" key="5">
    <source>
        <dbReference type="PIRSR" id="PIRSR602401-1"/>
    </source>
</evidence>
<dbReference type="PANTHER" id="PTHR47944:SF16">
    <property type="entry name" value="CYTOCHROME P450 FAMILY 1 SUBFAMILY A POLYPEPTIDE 1"/>
    <property type="match status" value="1"/>
</dbReference>
<comment type="similarity">
    <text evidence="1 6">Belongs to the cytochrome P450 family.</text>
</comment>
<evidence type="ECO:0000256" key="7">
    <source>
        <dbReference type="SAM" id="Phobius"/>
    </source>
</evidence>
<keyword evidence="3 6" id="KW-0560">Oxidoreductase</keyword>
<feature type="binding site" description="axial binding residue" evidence="5">
    <location>
        <position position="461"/>
    </location>
    <ligand>
        <name>heme</name>
        <dbReference type="ChEBI" id="CHEBI:30413"/>
    </ligand>
    <ligandPart>
        <name>Fe</name>
        <dbReference type="ChEBI" id="CHEBI:18248"/>
    </ligandPart>
</feature>
<keyword evidence="7" id="KW-0812">Transmembrane</keyword>
<dbReference type="AlphaFoldDB" id="A0A8T0HGV8"/>
<dbReference type="SUPFAM" id="SSF48264">
    <property type="entry name" value="Cytochrome P450"/>
    <property type="match status" value="1"/>
</dbReference>
<keyword evidence="4 5" id="KW-0408">Iron</keyword>
<dbReference type="PANTHER" id="PTHR47944">
    <property type="entry name" value="CYTOCHROME P450 98A9"/>
    <property type="match status" value="1"/>
</dbReference>
<dbReference type="Proteomes" id="UP000822688">
    <property type="component" value="Chromosome 6"/>
</dbReference>
<dbReference type="GO" id="GO:0020037">
    <property type="term" value="F:heme binding"/>
    <property type="evidence" value="ECO:0007669"/>
    <property type="project" value="InterPro"/>
</dbReference>
<accession>A0A8T0HGV8</accession>
<sequence>MEDLESYPVLLKASAVAVLCITLTAFLYGVTMNAKRRKLPPGPFPWPIIGNIPSVGTHPHQTYVDLAKKYGDIFTLYIGSARLVVVTNAALAKEVLLVQDAKFAHRPIYDLMYTCIKYLNPDGDSSFSCGLWGPKAREMRQICDRHFMLPRRVEATRSSRMEEVWRTVGLIEKQAQAGKPIDLRHQLEELALRLSCRSAFNKAFVGSEKSGDSTLSSDVFWRLGREHSKLLVEQNPSDVIPFLKPLGDVFGVNKKWQDVYFPFLESSSRLQDWYRKNAPNNADVEDELDLDYLEVLMRKAKEGSVPESAVNEQNVEVMIAGADTNAVTLEWSLLELLRHPDMMQKLRAEIDGKFGDSSPVEEESLVELSYLQSVVKETLRLHHPAPLSIPHYNTEDTMIGGYLIPAGTSIITDLYAIQRNPADWGEDALEFNPDRFLTKDVNVLGSSDLQYLPFSAGRRICPGRQIAVRGIALTLAALVHAFDWEAIPGHELSIVEAAGGLNCRPINALTLRALSRPHVSLYH</sequence>
<keyword evidence="5 6" id="KW-0349">Heme</keyword>
<dbReference type="PRINTS" id="PR00463">
    <property type="entry name" value="EP450I"/>
</dbReference>
<feature type="transmembrane region" description="Helical" evidence="7">
    <location>
        <begin position="6"/>
        <end position="30"/>
    </location>
</feature>
<keyword evidence="6" id="KW-0503">Monooxygenase</keyword>
<dbReference type="InterPro" id="IPR002401">
    <property type="entry name" value="Cyt_P450_E_grp-I"/>
</dbReference>
<evidence type="ECO:0000256" key="2">
    <source>
        <dbReference type="ARBA" id="ARBA00022723"/>
    </source>
</evidence>